<proteinExistence type="predicted"/>
<reference evidence="2" key="1">
    <citation type="journal article" date="2021" name="BMC Genomics">
        <title>Chromosome-level genome assembly and manually-curated proteome of model necrotroph Parastagonospora nodorum Sn15 reveals a genome-wide trove of candidate effector homologs, and redundancy of virulence-related functions within an accessory chromosome.</title>
        <authorList>
            <person name="Bertazzoni S."/>
            <person name="Jones D.A.B."/>
            <person name="Phan H.T."/>
            <person name="Tan K.-C."/>
            <person name="Hane J.K."/>
        </authorList>
    </citation>
    <scope>NUCLEOTIDE SEQUENCE [LARGE SCALE GENOMIC DNA]</scope>
    <source>
        <strain evidence="2">SN15 / ATCC MYA-4574 / FGSC 10173)</strain>
    </source>
</reference>
<dbReference type="EMBL" id="CP069026">
    <property type="protein sequence ID" value="QRC94013.1"/>
    <property type="molecule type" value="Genomic_DNA"/>
</dbReference>
<dbReference type="AlphaFoldDB" id="A0A7U2EVS7"/>
<organism evidence="1 2">
    <name type="scientific">Phaeosphaeria nodorum (strain SN15 / ATCC MYA-4574 / FGSC 10173)</name>
    <name type="common">Glume blotch fungus</name>
    <name type="synonym">Parastagonospora nodorum</name>
    <dbReference type="NCBI Taxonomy" id="321614"/>
    <lineage>
        <taxon>Eukaryota</taxon>
        <taxon>Fungi</taxon>
        <taxon>Dikarya</taxon>
        <taxon>Ascomycota</taxon>
        <taxon>Pezizomycotina</taxon>
        <taxon>Dothideomycetes</taxon>
        <taxon>Pleosporomycetidae</taxon>
        <taxon>Pleosporales</taxon>
        <taxon>Pleosporineae</taxon>
        <taxon>Phaeosphaeriaceae</taxon>
        <taxon>Parastagonospora</taxon>
    </lineage>
</organism>
<gene>
    <name evidence="1" type="ORF">JI435_305180</name>
</gene>
<evidence type="ECO:0000313" key="2">
    <source>
        <dbReference type="Proteomes" id="UP000663193"/>
    </source>
</evidence>
<dbReference type="Proteomes" id="UP000663193">
    <property type="component" value="Chromosome 4"/>
</dbReference>
<evidence type="ECO:0000313" key="1">
    <source>
        <dbReference type="EMBL" id="QRC94013.1"/>
    </source>
</evidence>
<name>A0A7U2EVS7_PHANO</name>
<keyword evidence="2" id="KW-1185">Reference proteome</keyword>
<dbReference type="VEuPathDB" id="FungiDB:JI435_305180"/>
<accession>A0A7U2EVS7</accession>
<sequence>MRRGFSFAGDGMSAIDTQRAFEWMDQFYSATCFFLMRVMDVGELVLRSRSKWCRGNIFWPGLYRWVTAFLMPASMLTHATASFKVYLSCLVPRCKPQMERLANRYHTDSKIK</sequence>
<protein>
    <submittedName>
        <fullName evidence="1">Uncharacterized protein</fullName>
    </submittedName>
</protein>